<evidence type="ECO:0000313" key="4">
    <source>
        <dbReference type="Proteomes" id="UP000473681"/>
    </source>
</evidence>
<proteinExistence type="predicted"/>
<comment type="caution">
    <text evidence="2">The sequence shown here is derived from an EMBL/GenBank/DDBJ whole genome shotgun (WGS) entry which is preliminary data.</text>
</comment>
<name>A0A0L9YCV7_CLOBO</name>
<gene>
    <name evidence="2" type="ORF">FC774_01895</name>
    <name evidence="3" type="ORF">FDB51_07250</name>
</gene>
<accession>A0A0L9YCV7</accession>
<sequence>MMEKKVGVIGATGNIGRTVVSELIGNNNVRMIITCRNISKLSKLYKHNDKVKFMQLNVNNCKELQEFADECDIVINCSSPSSLLYNKVAKVCLENNIDYIDVSGNGDLSNYLEGKRQLIEDKKLSYILSAGIYPGFTEIYPYYVMNLFDGKIDNMTAYFSSVGELSSNAAYDFVSSFEHEYAYGMSYYKEGNIKKIAQSKNKDSYVSNHILFSEVYPIISQEFIKMVNNNGSLKEAYFYNAYPDKTVFNEFMIIKIMSMHKNIEEKMKCAKSIATKYSLMARKYGNLTKLYIELKGEKENKKALVKSSFEFDVDSNYISAIVAYACVNAILKQKKFLGLTLPYSVIDIEDCLKKLKEKGAVINTSIEYI</sequence>
<evidence type="ECO:0000313" key="3">
    <source>
        <dbReference type="EMBL" id="NFN34933.1"/>
    </source>
</evidence>
<evidence type="ECO:0000313" key="2">
    <source>
        <dbReference type="EMBL" id="NFF86663.1"/>
    </source>
</evidence>
<evidence type="ECO:0000313" key="5">
    <source>
        <dbReference type="Proteomes" id="UP000476820"/>
    </source>
</evidence>
<dbReference type="OrthoDB" id="1221575at2"/>
<reference evidence="4 5" key="1">
    <citation type="submission" date="2019-04" db="EMBL/GenBank/DDBJ databases">
        <title>Genome sequencing of Clostridium botulinum Groups I-IV and Clostridium butyricum.</title>
        <authorList>
            <person name="Brunt J."/>
            <person name="Van Vliet A.H.M."/>
            <person name="Stringer S.C."/>
            <person name="Carter A.T."/>
            <person name="Peck M.W."/>
        </authorList>
    </citation>
    <scope>NUCLEOTIDE SEQUENCE [LARGE SCALE GENOMIC DNA]</scope>
    <source>
        <strain evidence="2 5">1605</strain>
        <strain evidence="3 4">CB-K-33E</strain>
    </source>
</reference>
<dbReference type="SUPFAM" id="SSF51735">
    <property type="entry name" value="NAD(P)-binding Rossmann-fold domains"/>
    <property type="match status" value="1"/>
</dbReference>
<protein>
    <submittedName>
        <fullName evidence="2">NAD-dependent epimerase/dehydratase family protein</fullName>
    </submittedName>
</protein>
<organism evidence="2 5">
    <name type="scientific">Clostridium botulinum</name>
    <dbReference type="NCBI Taxonomy" id="1491"/>
    <lineage>
        <taxon>Bacteria</taxon>
        <taxon>Bacillati</taxon>
        <taxon>Bacillota</taxon>
        <taxon>Clostridia</taxon>
        <taxon>Eubacteriales</taxon>
        <taxon>Clostridiaceae</taxon>
        <taxon>Clostridium</taxon>
    </lineage>
</organism>
<dbReference type="Pfam" id="PF03435">
    <property type="entry name" value="Sacchrp_dh_NADP"/>
    <property type="match status" value="1"/>
</dbReference>
<feature type="domain" description="Saccharopine dehydrogenase NADP binding" evidence="1">
    <location>
        <begin position="6"/>
        <end position="118"/>
    </location>
</feature>
<dbReference type="InterPro" id="IPR036291">
    <property type="entry name" value="NAD(P)-bd_dom_sf"/>
</dbReference>
<evidence type="ECO:0000259" key="1">
    <source>
        <dbReference type="Pfam" id="PF03435"/>
    </source>
</evidence>
<dbReference type="EMBL" id="SWOV01000003">
    <property type="protein sequence ID" value="NFF86663.1"/>
    <property type="molecule type" value="Genomic_DNA"/>
</dbReference>
<dbReference type="AlphaFoldDB" id="A0A0L9YCV7"/>
<dbReference type="Proteomes" id="UP000476820">
    <property type="component" value="Unassembled WGS sequence"/>
</dbReference>
<dbReference type="PANTHER" id="PTHR43796">
    <property type="entry name" value="CARBOXYNORSPERMIDINE SYNTHASE"/>
    <property type="match status" value="1"/>
</dbReference>
<dbReference type="PANTHER" id="PTHR43796:SF2">
    <property type="entry name" value="CARBOXYNORSPERMIDINE SYNTHASE"/>
    <property type="match status" value="1"/>
</dbReference>
<dbReference type="EMBL" id="SWVK01000008">
    <property type="protein sequence ID" value="NFN34933.1"/>
    <property type="molecule type" value="Genomic_DNA"/>
</dbReference>
<dbReference type="RefSeq" id="WP_053341673.1">
    <property type="nucleotide sequence ID" value="NZ_LFPA01000031.1"/>
</dbReference>
<dbReference type="Gene3D" id="3.40.50.720">
    <property type="entry name" value="NAD(P)-binding Rossmann-like Domain"/>
    <property type="match status" value="1"/>
</dbReference>
<dbReference type="Proteomes" id="UP000473681">
    <property type="component" value="Unassembled WGS sequence"/>
</dbReference>
<dbReference type="InterPro" id="IPR005097">
    <property type="entry name" value="Sacchrp_dh_NADP-bd"/>
</dbReference>